<name>A0A183IV66_9BILA</name>
<evidence type="ECO:0000313" key="2">
    <source>
        <dbReference type="EMBL" id="VDP13374.1"/>
    </source>
</evidence>
<feature type="region of interest" description="Disordered" evidence="1">
    <location>
        <begin position="46"/>
        <end position="72"/>
    </location>
</feature>
<proteinExistence type="predicted"/>
<feature type="compositionally biased region" description="Polar residues" evidence="1">
    <location>
        <begin position="231"/>
        <end position="246"/>
    </location>
</feature>
<dbReference type="EMBL" id="UZAM01010694">
    <property type="protein sequence ID" value="VDP13374.1"/>
    <property type="molecule type" value="Genomic_DNA"/>
</dbReference>
<dbReference type="AlphaFoldDB" id="A0A183IV66"/>
<dbReference type="WBParaSite" id="SBAD_0000779801-mRNA-1">
    <property type="protein sequence ID" value="SBAD_0000779801-mRNA-1"/>
    <property type="gene ID" value="SBAD_0000779801"/>
</dbReference>
<dbReference type="Proteomes" id="UP000270296">
    <property type="component" value="Unassembled WGS sequence"/>
</dbReference>
<gene>
    <name evidence="2" type="ORF">SBAD_LOCUS7513</name>
</gene>
<protein>
    <submittedName>
        <fullName evidence="4">Calponin-homology (CH) domain-containing protein</fullName>
    </submittedName>
</protein>
<reference evidence="2 3" key="2">
    <citation type="submission" date="2018-11" db="EMBL/GenBank/DDBJ databases">
        <authorList>
            <consortium name="Pathogen Informatics"/>
        </authorList>
    </citation>
    <scope>NUCLEOTIDE SEQUENCE [LARGE SCALE GENOMIC DNA]</scope>
</reference>
<feature type="region of interest" description="Disordered" evidence="1">
    <location>
        <begin position="188"/>
        <end position="212"/>
    </location>
</feature>
<accession>A0A183IV66</accession>
<sequence>MNFDDYDIPSSMIRHHVSRSAIGGSSKRTARGMPAYADITEEEKRLASAGAAFPPRKRRRQDEREGQDFPKQVRMTDESLAVLTDMLKNVGVDLGRRLTVNDLDMLRWRLGGNVIDELLSRLNVFGTEGNETVLPHNMVQKERAHMLYDQHPVPLMGDSGRFGYRDLTSGDGFGMQFGEPMPLLPEMSGRRMSRERSPVYEQRPKGSDTRRYAAVRDDSYEYRDKSSVFSSKKSYGRSGMSNTKPVSPTMVPHPRQERPITDYEMRDEYESVRFASRPDLHLSDVRIDRAPGPDLDFGPSREYIQSFAREDRVYGRPVVTQKMRLNESRAYSSRSAMFPGSRYADNFETAQNSRW</sequence>
<evidence type="ECO:0000313" key="3">
    <source>
        <dbReference type="Proteomes" id="UP000270296"/>
    </source>
</evidence>
<keyword evidence="3" id="KW-1185">Reference proteome</keyword>
<organism evidence="4">
    <name type="scientific">Soboliphyme baturini</name>
    <dbReference type="NCBI Taxonomy" id="241478"/>
    <lineage>
        <taxon>Eukaryota</taxon>
        <taxon>Metazoa</taxon>
        <taxon>Ecdysozoa</taxon>
        <taxon>Nematoda</taxon>
        <taxon>Enoplea</taxon>
        <taxon>Dorylaimia</taxon>
        <taxon>Dioctophymatida</taxon>
        <taxon>Dioctophymatoidea</taxon>
        <taxon>Soboliphymatidae</taxon>
        <taxon>Soboliphyme</taxon>
    </lineage>
</organism>
<evidence type="ECO:0000256" key="1">
    <source>
        <dbReference type="SAM" id="MobiDB-lite"/>
    </source>
</evidence>
<feature type="region of interest" description="Disordered" evidence="1">
    <location>
        <begin position="231"/>
        <end position="256"/>
    </location>
</feature>
<reference evidence="4" key="1">
    <citation type="submission" date="2016-06" db="UniProtKB">
        <authorList>
            <consortium name="WormBaseParasite"/>
        </authorList>
    </citation>
    <scope>IDENTIFICATION</scope>
</reference>
<evidence type="ECO:0000313" key="4">
    <source>
        <dbReference type="WBParaSite" id="SBAD_0000779801-mRNA-1"/>
    </source>
</evidence>